<comment type="caution">
    <text evidence="1">The sequence shown here is derived from an EMBL/GenBank/DDBJ whole genome shotgun (WGS) entry which is preliminary data.</text>
</comment>
<proteinExistence type="predicted"/>
<protein>
    <recommendedName>
        <fullName evidence="3">VCBS repeat-containing protein</fullName>
    </recommendedName>
</protein>
<evidence type="ECO:0000313" key="1">
    <source>
        <dbReference type="EMBL" id="MBT0772202.1"/>
    </source>
</evidence>
<gene>
    <name evidence="1" type="ORF">KIH74_24875</name>
</gene>
<keyword evidence="2" id="KW-1185">Reference proteome</keyword>
<name>A0ABS5TM66_9ACTN</name>
<reference evidence="1 2" key="1">
    <citation type="submission" date="2021-05" db="EMBL/GenBank/DDBJ databases">
        <title>Kineosporia and Streptomyces sp. nov. two new marine actinobacteria isolated from Coral.</title>
        <authorList>
            <person name="Buangrab K."/>
            <person name="Sutthacheep M."/>
            <person name="Yeemin T."/>
            <person name="Harunari E."/>
            <person name="Igarashi Y."/>
            <person name="Kanchanasin P."/>
            <person name="Tanasupawat S."/>
            <person name="Phongsopitanun W."/>
        </authorList>
    </citation>
    <scope>NUCLEOTIDE SEQUENCE [LARGE SCALE GENOMIC DNA]</scope>
    <source>
        <strain evidence="1 2">J2-2</strain>
    </source>
</reference>
<evidence type="ECO:0000313" key="2">
    <source>
        <dbReference type="Proteomes" id="UP001197247"/>
    </source>
</evidence>
<accession>A0ABS5TM66</accession>
<dbReference type="Proteomes" id="UP001197247">
    <property type="component" value="Unassembled WGS sequence"/>
</dbReference>
<dbReference type="EMBL" id="JAHBAY010000011">
    <property type="protein sequence ID" value="MBT0772202.1"/>
    <property type="molecule type" value="Genomic_DNA"/>
</dbReference>
<sequence length="220" mass="24535">MLGTLVALAALALPPQTSSVCTGVPGCDVVKRIDVDGDGNRDQIGVRQKNRHSVEFRVRTSKRLLVKRLRVESWDDDAYFGAARIDGVRGAEIVYANQLGADLIAFKVLTFRDGALVVQKPPTTRAPGNPFAGQWVVAGSYGVFEGIRRTVRDHRAFITLYQGNRDHFGAQSWSGRATTFVWRKKQADWRRHSVRRVTAGSDKKVRSAYYGWHVKGLPQL</sequence>
<evidence type="ECO:0008006" key="3">
    <source>
        <dbReference type="Google" id="ProtNLM"/>
    </source>
</evidence>
<dbReference type="RefSeq" id="WP_214158580.1">
    <property type="nucleotide sequence ID" value="NZ_JAHBAY010000011.1"/>
</dbReference>
<organism evidence="1 2">
    <name type="scientific">Kineosporia corallincola</name>
    <dbReference type="NCBI Taxonomy" id="2835133"/>
    <lineage>
        <taxon>Bacteria</taxon>
        <taxon>Bacillati</taxon>
        <taxon>Actinomycetota</taxon>
        <taxon>Actinomycetes</taxon>
        <taxon>Kineosporiales</taxon>
        <taxon>Kineosporiaceae</taxon>
        <taxon>Kineosporia</taxon>
    </lineage>
</organism>